<comment type="similarity">
    <text evidence="3">Belongs to the succinate dehydrogenase/fumarate reductase iron-sulfur protein family.</text>
</comment>
<dbReference type="InterPro" id="IPR017896">
    <property type="entry name" value="4Fe4S_Fe-S-bd"/>
</dbReference>
<gene>
    <name evidence="16" type="ORF">E5K04_08300</name>
</gene>
<comment type="cofactor">
    <cofactor evidence="13">
        <name>[2Fe-2S] cluster</name>
        <dbReference type="ChEBI" id="CHEBI:190135"/>
    </cofactor>
</comment>
<proteinExistence type="inferred from homology"/>
<dbReference type="Gene3D" id="3.10.20.30">
    <property type="match status" value="1"/>
</dbReference>
<keyword evidence="5" id="KW-0004">4Fe-4S</keyword>
<dbReference type="NCBIfam" id="NF004616">
    <property type="entry name" value="PRK05950.1"/>
    <property type="match status" value="1"/>
</dbReference>
<dbReference type="InterPro" id="IPR025192">
    <property type="entry name" value="Succ_DH/fum_Rdtase_N"/>
</dbReference>
<keyword evidence="17" id="KW-1185">Reference proteome</keyword>
<dbReference type="InterPro" id="IPR050573">
    <property type="entry name" value="SDH/FRD_Iron-Sulfur"/>
</dbReference>
<protein>
    <recommendedName>
        <fullName evidence="4">succinate dehydrogenase</fullName>
        <ecNumber evidence="4">1.3.5.1</ecNumber>
    </recommendedName>
</protein>
<dbReference type="Pfam" id="PF13237">
    <property type="entry name" value="Fer4_10"/>
    <property type="match status" value="1"/>
</dbReference>
<dbReference type="Gene3D" id="1.10.1060.10">
    <property type="entry name" value="Alpha-helical ferredoxin"/>
    <property type="match status" value="1"/>
</dbReference>
<evidence type="ECO:0000256" key="12">
    <source>
        <dbReference type="ARBA" id="ARBA00023291"/>
    </source>
</evidence>
<dbReference type="NCBIfam" id="TIGR00384">
    <property type="entry name" value="dhsB"/>
    <property type="match status" value="1"/>
</dbReference>
<dbReference type="GO" id="GO:0006099">
    <property type="term" value="P:tricarboxylic acid cycle"/>
    <property type="evidence" value="ECO:0007669"/>
    <property type="project" value="UniProtKB-KW"/>
</dbReference>
<evidence type="ECO:0000256" key="1">
    <source>
        <dbReference type="ARBA" id="ARBA00001927"/>
    </source>
</evidence>
<keyword evidence="8" id="KW-0479">Metal-binding</keyword>
<dbReference type="PANTHER" id="PTHR11921">
    <property type="entry name" value="SUCCINATE DEHYDROGENASE IRON-SULFUR PROTEIN"/>
    <property type="match status" value="1"/>
</dbReference>
<keyword evidence="11" id="KW-0411">Iron-sulfur</keyword>
<dbReference type="Proteomes" id="UP000308891">
    <property type="component" value="Unassembled WGS sequence"/>
</dbReference>
<evidence type="ECO:0000256" key="14">
    <source>
        <dbReference type="ARBA" id="ARBA00066269"/>
    </source>
</evidence>
<evidence type="ECO:0000256" key="11">
    <source>
        <dbReference type="ARBA" id="ARBA00023014"/>
    </source>
</evidence>
<evidence type="ECO:0000256" key="9">
    <source>
        <dbReference type="ARBA" id="ARBA00023002"/>
    </source>
</evidence>
<comment type="cofactor">
    <cofactor evidence="1">
        <name>[3Fe-4S] cluster</name>
        <dbReference type="ChEBI" id="CHEBI:21137"/>
    </cofactor>
</comment>
<comment type="caution">
    <text evidence="16">The sequence shown here is derived from an EMBL/GenBank/DDBJ whole genome shotgun (WGS) entry which is preliminary data.</text>
</comment>
<dbReference type="PANTHER" id="PTHR11921:SF29">
    <property type="entry name" value="SUCCINATE DEHYDROGENASE [UBIQUINONE] IRON-SULFUR SUBUNIT, MITOCHONDRIAL"/>
    <property type="match status" value="1"/>
</dbReference>
<dbReference type="AlphaFoldDB" id="A0A4T0UWN3"/>
<keyword evidence="7" id="KW-0001">2Fe-2S</keyword>
<keyword evidence="10" id="KW-0408">Iron</keyword>
<dbReference type="GO" id="GO:0051537">
    <property type="term" value="F:2 iron, 2 sulfur cluster binding"/>
    <property type="evidence" value="ECO:0007669"/>
    <property type="project" value="UniProtKB-KW"/>
</dbReference>
<dbReference type="FunFam" id="1.10.1060.10:FF:000003">
    <property type="entry name" value="Succinate dehydrogenase iron-sulfur subunit"/>
    <property type="match status" value="1"/>
</dbReference>
<dbReference type="RefSeq" id="WP_136552910.1">
    <property type="nucleotide sequence ID" value="NZ_STGJ01000008.1"/>
</dbReference>
<keyword evidence="9" id="KW-0560">Oxidoreductase</keyword>
<feature type="domain" description="4Fe-4S ferredoxin-type" evidence="15">
    <location>
        <begin position="140"/>
        <end position="169"/>
    </location>
</feature>
<evidence type="ECO:0000313" key="17">
    <source>
        <dbReference type="Proteomes" id="UP000308891"/>
    </source>
</evidence>
<evidence type="ECO:0000259" key="15">
    <source>
        <dbReference type="PROSITE" id="PS51379"/>
    </source>
</evidence>
<accession>A0A4T0UWN3</accession>
<sequence length="251" mass="28056">MTEKMKTIAVLRYRPEQDDTPVWQEYAVPYGDDTSVLAALNYIKDELDGTLSFRWSCRQAICGSCGMMIGGKPQLACKAFLRDYPERVTVEALAHFPIERDLVVVMDGFIDKLEKVKPYLIPREKRSPDEGEYLQTPEEMDLYAQFAGCINCGLCYAACPQVGLNPDFLGPGAIALLQRYNLDSRDGGTDERMALINAELGVFNCTAVGFCSEVCPKMVDPANAVNVNKMNSARDYFFRFLRPSPKQGGCR</sequence>
<dbReference type="InterPro" id="IPR036010">
    <property type="entry name" value="2Fe-2S_ferredoxin-like_sf"/>
</dbReference>
<dbReference type="InterPro" id="IPR012675">
    <property type="entry name" value="Beta-grasp_dom_sf"/>
</dbReference>
<dbReference type="PROSITE" id="PS00198">
    <property type="entry name" value="4FE4S_FER_1"/>
    <property type="match status" value="1"/>
</dbReference>
<dbReference type="SUPFAM" id="SSF46548">
    <property type="entry name" value="alpha-helical ferredoxin"/>
    <property type="match status" value="1"/>
</dbReference>
<keyword evidence="6" id="KW-0816">Tricarboxylic acid cycle</keyword>
<dbReference type="GO" id="GO:0051538">
    <property type="term" value="F:3 iron, 4 sulfur cluster binding"/>
    <property type="evidence" value="ECO:0007669"/>
    <property type="project" value="UniProtKB-KW"/>
</dbReference>
<dbReference type="PROSITE" id="PS51379">
    <property type="entry name" value="4FE4S_FER_2"/>
    <property type="match status" value="1"/>
</dbReference>
<dbReference type="SUPFAM" id="SSF54292">
    <property type="entry name" value="2Fe-2S ferredoxin-like"/>
    <property type="match status" value="1"/>
</dbReference>
<dbReference type="NCBIfam" id="NF009051">
    <property type="entry name" value="PRK12385.1"/>
    <property type="match status" value="1"/>
</dbReference>
<dbReference type="GO" id="GO:0008177">
    <property type="term" value="F:succinate dehydrogenase (quinone) activity"/>
    <property type="evidence" value="ECO:0007669"/>
    <property type="project" value="UniProtKB-EC"/>
</dbReference>
<dbReference type="GO" id="GO:0046872">
    <property type="term" value="F:metal ion binding"/>
    <property type="evidence" value="ECO:0007669"/>
    <property type="project" value="UniProtKB-KW"/>
</dbReference>
<evidence type="ECO:0000256" key="7">
    <source>
        <dbReference type="ARBA" id="ARBA00022714"/>
    </source>
</evidence>
<comment type="cofactor">
    <cofactor evidence="2">
        <name>[4Fe-4S] cluster</name>
        <dbReference type="ChEBI" id="CHEBI:49883"/>
    </cofactor>
</comment>
<comment type="subunit">
    <text evidence="14">Part of an enzyme complex containing three subunits: a flavoprotein (frdA), an iron-sulfur protein (frdB), and diheme cytochrome b (frdC).</text>
</comment>
<evidence type="ECO:0000256" key="4">
    <source>
        <dbReference type="ARBA" id="ARBA00012792"/>
    </source>
</evidence>
<dbReference type="OrthoDB" id="9804391at2"/>
<evidence type="ECO:0000256" key="13">
    <source>
        <dbReference type="ARBA" id="ARBA00034078"/>
    </source>
</evidence>
<dbReference type="InterPro" id="IPR017900">
    <property type="entry name" value="4Fe4S_Fe_S_CS"/>
</dbReference>
<evidence type="ECO:0000256" key="3">
    <source>
        <dbReference type="ARBA" id="ARBA00009433"/>
    </source>
</evidence>
<evidence type="ECO:0000256" key="2">
    <source>
        <dbReference type="ARBA" id="ARBA00001966"/>
    </source>
</evidence>
<dbReference type="EMBL" id="STGJ01000008">
    <property type="protein sequence ID" value="TIC83085.1"/>
    <property type="molecule type" value="Genomic_DNA"/>
</dbReference>
<dbReference type="InterPro" id="IPR006058">
    <property type="entry name" value="2Fe2S_fd_BS"/>
</dbReference>
<dbReference type="GO" id="GO:0022904">
    <property type="term" value="P:respiratory electron transport chain"/>
    <property type="evidence" value="ECO:0007669"/>
    <property type="project" value="TreeGrafter"/>
</dbReference>
<dbReference type="InterPro" id="IPR009051">
    <property type="entry name" value="Helical_ferredxn"/>
</dbReference>
<evidence type="ECO:0000256" key="10">
    <source>
        <dbReference type="ARBA" id="ARBA00023004"/>
    </source>
</evidence>
<dbReference type="Pfam" id="PF13085">
    <property type="entry name" value="Fer2_3"/>
    <property type="match status" value="1"/>
</dbReference>
<evidence type="ECO:0000313" key="16">
    <source>
        <dbReference type="EMBL" id="TIC83085.1"/>
    </source>
</evidence>
<name>A0A4T0UWN3_9NEIS</name>
<dbReference type="GO" id="GO:0009055">
    <property type="term" value="F:electron transfer activity"/>
    <property type="evidence" value="ECO:0007669"/>
    <property type="project" value="InterPro"/>
</dbReference>
<evidence type="ECO:0000256" key="6">
    <source>
        <dbReference type="ARBA" id="ARBA00022532"/>
    </source>
</evidence>
<keyword evidence="12" id="KW-0003">3Fe-4S</keyword>
<evidence type="ECO:0000256" key="8">
    <source>
        <dbReference type="ARBA" id="ARBA00022723"/>
    </source>
</evidence>
<evidence type="ECO:0000256" key="5">
    <source>
        <dbReference type="ARBA" id="ARBA00022485"/>
    </source>
</evidence>
<organism evidence="16 17">
    <name type="scientific">Crenobacter intestini</name>
    <dbReference type="NCBI Taxonomy" id="2563443"/>
    <lineage>
        <taxon>Bacteria</taxon>
        <taxon>Pseudomonadati</taxon>
        <taxon>Pseudomonadota</taxon>
        <taxon>Betaproteobacteria</taxon>
        <taxon>Neisseriales</taxon>
        <taxon>Neisseriaceae</taxon>
        <taxon>Crenobacter</taxon>
    </lineage>
</organism>
<dbReference type="GO" id="GO:0051539">
    <property type="term" value="F:4 iron, 4 sulfur cluster binding"/>
    <property type="evidence" value="ECO:0007669"/>
    <property type="project" value="UniProtKB-KW"/>
</dbReference>
<dbReference type="PROSITE" id="PS00197">
    <property type="entry name" value="2FE2S_FER_1"/>
    <property type="match status" value="1"/>
</dbReference>
<reference evidence="16 17" key="1">
    <citation type="submission" date="2019-04" db="EMBL/GenBank/DDBJ databases">
        <title>Crenobacter sp. nov.</title>
        <authorList>
            <person name="Shi S."/>
        </authorList>
    </citation>
    <scope>NUCLEOTIDE SEQUENCE [LARGE SCALE GENOMIC DNA]</scope>
    <source>
        <strain evidence="16 17">GY 70310</strain>
    </source>
</reference>
<dbReference type="InterPro" id="IPR004489">
    <property type="entry name" value="Succ_DH/fum_Rdtase_Fe-S"/>
</dbReference>
<dbReference type="EC" id="1.3.5.1" evidence="4"/>